<dbReference type="Gene3D" id="2.40.70.10">
    <property type="entry name" value="Acid Proteases"/>
    <property type="match status" value="6"/>
</dbReference>
<dbReference type="PANTHER" id="PTHR47965:SF22">
    <property type="entry name" value="EUKARYOTIC ASPARTYL PROTEASE FAMILY PROTEIN"/>
    <property type="match status" value="1"/>
</dbReference>
<dbReference type="FunFam" id="2.40.70.10:FF:000045">
    <property type="entry name" value="Basic 7S globulin"/>
    <property type="match status" value="3"/>
</dbReference>
<dbReference type="InterPro" id="IPR033868">
    <property type="entry name" value="Xylanase_inhibitor_I-like"/>
</dbReference>
<feature type="non-terminal residue" evidence="7">
    <location>
        <position position="1210"/>
    </location>
</feature>
<dbReference type="PANTHER" id="PTHR47965">
    <property type="entry name" value="ASPARTYL PROTEASE-RELATED"/>
    <property type="match status" value="1"/>
</dbReference>
<name>A0A9Q0FQZ3_9ROSI</name>
<dbReference type="PROSITE" id="PS51767">
    <property type="entry name" value="PEPTIDASE_A1"/>
    <property type="match status" value="2"/>
</dbReference>
<reference evidence="7" key="1">
    <citation type="submission" date="2022-02" db="EMBL/GenBank/DDBJ databases">
        <authorList>
            <person name="Henning P.M."/>
            <person name="McCubbin A.G."/>
            <person name="Shore J.S."/>
        </authorList>
    </citation>
    <scope>NUCLEOTIDE SEQUENCE</scope>
    <source>
        <strain evidence="7">F60SS</strain>
        <tissue evidence="7">Leaves</tissue>
    </source>
</reference>
<comment type="subcellular location">
    <subcellularLocation>
        <location evidence="1">Secreted</location>
        <location evidence="1">Extracellular space</location>
    </subcellularLocation>
</comment>
<feature type="domain" description="Peptidase A1" evidence="6">
    <location>
        <begin position="47"/>
        <end position="419"/>
    </location>
</feature>
<evidence type="ECO:0000256" key="5">
    <source>
        <dbReference type="SAM" id="SignalP"/>
    </source>
</evidence>
<sequence length="1210" mass="128055">MASSSIHFTIFYSLLLLCCFSPSIAQQSFRPKALVVPVTKDASTSQYVTKIKQRTPAVSINLVVDLGGQFLWVDCDQNYVSSTYRPARCGSALCSLARASGCGDCFSGPRPGCNNNTCGVSPGNTVTRTATGGELATDVVSVNSTNGSNPGREVSVPRFLFSCAPTFLLQGLASGVVGMAGLGRTRIAFPSQFASAFSFNRKFAVCLASSGTGVIFFGNGPYNFLHNVQYTSQSLAKTPLFINPVSTAPAFTQGEPSAEYFIGVSSIKIDEKVVPLNSTLLSIDRNGDGGTKISTVNPYTVLESSIFKAVTEAFISEAAAMNITRVASVAPFDVCFSRDNVVSTRLGYRVPTISLVLQNENVVWSIFGANSIVQVSDDVLCLGFVNGGSNPTTSIVIGGYQLENNLLEFDLASSRLGFSSLLFGRQTTCANFNFTSPPANISPKSSKGPLKNPSTSSPSPLWVDCDQYVSSTYKPVRCGSAACSLARSGGCSDCNEAPKPYCNRNTCAVSPDNTVTGITTSGEVATDVVSVNSTNGSNPGREVTVPSFAFACGRTFLLEGLANGVVGMAGLGKARTALPSQFVSAFSFPRKFAVCLSSLKDVVFFGDGPYKLLPDVQFTSQSLTQTPLLTNPVSTASAYSNGDPSYEYFIGVSSILIDEKPVSLNLTLLSIDNEGKGGTKISTVDPYTLLESSIFKAITEAFIKKAAARNITRVAGVAPFDVCFSRDNVARTRLGAGMPTIFLVLHNKNVVWRIFGANSMVQVSDDVLCLGFVDGGSTPATSIVIGGHQLEDNLLHIAQQSFRPKALVIPVTKDAATRQYLTQIKQRTPQKPINLVVDLGGQFLWVDCDQDYVSSTYKSVRCGSAMCSLAKSDGCGECFAAPKPGCNKNYCGLTPDNTVIGMATSGELATDVVSVNSTNGSNPGREVTIPHFAFTCGATFLLKGLANGVVGMAGLGRTRIALPSQFASAFSFHRKFAVCLSSSKGVVVFGDGPYKLLPDVQFTSQSLTQTPLLTNPVSTASAYSLGDPSYEYFIGASSILIDEKPVSLNSTLLSIDNEGKGGTKISTVDPYTVLESSIFKAVTQAFIKEAAAKNIKRVAGVAPFDVCFSRENVPSTRLGAGVPTISLVLQNKNVVWRIFGANSMVQVSDDVLCLGFVDGGSKPTTSIVIGGHQLEDNLLQFDLASSRLGFSSLLYGSRTTCANFNFTSIA</sequence>
<reference evidence="7" key="2">
    <citation type="journal article" date="2023" name="Plants (Basel)">
        <title>Annotation of the Turnera subulata (Passifloraceae) Draft Genome Reveals the S-Locus Evolved after the Divergence of Turneroideae from Passifloroideae in a Stepwise Manner.</title>
        <authorList>
            <person name="Henning P.M."/>
            <person name="Roalson E.H."/>
            <person name="Mir W."/>
            <person name="McCubbin A.G."/>
            <person name="Shore J.S."/>
        </authorList>
    </citation>
    <scope>NUCLEOTIDE SEQUENCE</scope>
    <source>
        <strain evidence="7">F60SS</strain>
    </source>
</reference>
<dbReference type="GO" id="GO:0005794">
    <property type="term" value="C:Golgi apparatus"/>
    <property type="evidence" value="ECO:0007669"/>
    <property type="project" value="TreeGrafter"/>
</dbReference>
<organism evidence="7 8">
    <name type="scientific">Turnera subulata</name>
    <dbReference type="NCBI Taxonomy" id="218843"/>
    <lineage>
        <taxon>Eukaryota</taxon>
        <taxon>Viridiplantae</taxon>
        <taxon>Streptophyta</taxon>
        <taxon>Embryophyta</taxon>
        <taxon>Tracheophyta</taxon>
        <taxon>Spermatophyta</taxon>
        <taxon>Magnoliopsida</taxon>
        <taxon>eudicotyledons</taxon>
        <taxon>Gunneridae</taxon>
        <taxon>Pentapetalae</taxon>
        <taxon>rosids</taxon>
        <taxon>fabids</taxon>
        <taxon>Malpighiales</taxon>
        <taxon>Passifloraceae</taxon>
        <taxon>Turnera</taxon>
    </lineage>
</organism>
<dbReference type="FunFam" id="2.40.70.10:FF:000041">
    <property type="entry name" value="Basic 7S globulin"/>
    <property type="match status" value="3"/>
</dbReference>
<feature type="signal peptide" evidence="5">
    <location>
        <begin position="1"/>
        <end position="25"/>
    </location>
</feature>
<dbReference type="CDD" id="cd05489">
    <property type="entry name" value="xylanase_inhibitor_I_like"/>
    <property type="match status" value="3"/>
</dbReference>
<keyword evidence="8" id="KW-1185">Reference proteome</keyword>
<dbReference type="AlphaFoldDB" id="A0A9Q0FQZ3"/>
<dbReference type="InterPro" id="IPR032861">
    <property type="entry name" value="TAXi_N"/>
</dbReference>
<keyword evidence="4 5" id="KW-0732">Signal</keyword>
<dbReference type="Pfam" id="PF14543">
    <property type="entry name" value="TAXi_N"/>
    <property type="match status" value="3"/>
</dbReference>
<feature type="chain" id="PRO_5040422303" description="Peptidase A1 domain-containing protein" evidence="5">
    <location>
        <begin position="26"/>
        <end position="1210"/>
    </location>
</feature>
<dbReference type="SUPFAM" id="SSF50630">
    <property type="entry name" value="Acid proteases"/>
    <property type="match status" value="3"/>
</dbReference>
<dbReference type="InterPro" id="IPR033121">
    <property type="entry name" value="PEPTIDASE_A1"/>
</dbReference>
<dbReference type="Proteomes" id="UP001141552">
    <property type="component" value="Unassembled WGS sequence"/>
</dbReference>
<evidence type="ECO:0000256" key="1">
    <source>
        <dbReference type="ARBA" id="ARBA00004239"/>
    </source>
</evidence>
<evidence type="ECO:0000256" key="3">
    <source>
        <dbReference type="ARBA" id="ARBA00022525"/>
    </source>
</evidence>
<comment type="caution">
    <text evidence="7">The sequence shown here is derived from an EMBL/GenBank/DDBJ whole genome shotgun (WGS) entry which is preliminary data.</text>
</comment>
<gene>
    <name evidence="7" type="ORF">Tsubulata_026287</name>
</gene>
<evidence type="ECO:0000259" key="6">
    <source>
        <dbReference type="PROSITE" id="PS51767"/>
    </source>
</evidence>
<dbReference type="Pfam" id="PF14541">
    <property type="entry name" value="TAXi_C"/>
    <property type="match status" value="3"/>
</dbReference>
<dbReference type="GO" id="GO:0005576">
    <property type="term" value="C:extracellular region"/>
    <property type="evidence" value="ECO:0007669"/>
    <property type="project" value="UniProtKB-SubCell"/>
</dbReference>
<dbReference type="InterPro" id="IPR021109">
    <property type="entry name" value="Peptidase_aspartic_dom_sf"/>
</dbReference>
<dbReference type="InterPro" id="IPR001461">
    <property type="entry name" value="Aspartic_peptidase_A1"/>
</dbReference>
<evidence type="ECO:0000256" key="2">
    <source>
        <dbReference type="ARBA" id="ARBA00007447"/>
    </source>
</evidence>
<dbReference type="OrthoDB" id="1904546at2759"/>
<evidence type="ECO:0000256" key="4">
    <source>
        <dbReference type="ARBA" id="ARBA00022729"/>
    </source>
</evidence>
<dbReference type="GO" id="GO:0004190">
    <property type="term" value="F:aspartic-type endopeptidase activity"/>
    <property type="evidence" value="ECO:0007669"/>
    <property type="project" value="InterPro"/>
</dbReference>
<comment type="similarity">
    <text evidence="2">Belongs to the peptidase A1 family.</text>
</comment>
<evidence type="ECO:0000313" key="7">
    <source>
        <dbReference type="EMBL" id="KAJ4834831.1"/>
    </source>
</evidence>
<keyword evidence="3" id="KW-0964">Secreted</keyword>
<evidence type="ECO:0000313" key="8">
    <source>
        <dbReference type="Proteomes" id="UP001141552"/>
    </source>
</evidence>
<dbReference type="InterPro" id="IPR032799">
    <property type="entry name" value="TAXi_C"/>
</dbReference>
<proteinExistence type="inferred from homology"/>
<protein>
    <recommendedName>
        <fullName evidence="6">Peptidase A1 domain-containing protein</fullName>
    </recommendedName>
</protein>
<dbReference type="GO" id="GO:0005886">
    <property type="term" value="C:plasma membrane"/>
    <property type="evidence" value="ECO:0007669"/>
    <property type="project" value="TreeGrafter"/>
</dbReference>
<dbReference type="EMBL" id="JAKUCV010004604">
    <property type="protein sequence ID" value="KAJ4834831.1"/>
    <property type="molecule type" value="Genomic_DNA"/>
</dbReference>
<dbReference type="GO" id="GO:0006508">
    <property type="term" value="P:proteolysis"/>
    <property type="evidence" value="ECO:0007669"/>
    <property type="project" value="InterPro"/>
</dbReference>
<feature type="domain" description="Peptidase A1" evidence="6">
    <location>
        <begin position="820"/>
        <end position="1191"/>
    </location>
</feature>
<accession>A0A9Q0FQZ3</accession>